<dbReference type="EMBL" id="AWXZ01000018">
    <property type="protein sequence ID" value="ESR25670.1"/>
    <property type="molecule type" value="Genomic_DNA"/>
</dbReference>
<comment type="caution">
    <text evidence="2">The sequence shown here is derived from an EMBL/GenBank/DDBJ whole genome shotgun (WGS) entry which is preliminary data.</text>
</comment>
<keyword evidence="3" id="KW-1185">Reference proteome</keyword>
<sequence length="61" mass="6694">MNSSPLTSWDGAEAYFTFAGSGLGTGFWLLVAVVLVAGSIWYGTRHEARDFAKWHKTHPHG</sequence>
<keyword evidence="1" id="KW-1133">Transmembrane helix</keyword>
<name>V4RR98_9HYPH</name>
<evidence type="ECO:0000313" key="3">
    <source>
        <dbReference type="Proteomes" id="UP000017819"/>
    </source>
</evidence>
<dbReference type="OrthoDB" id="7869097at2"/>
<dbReference type="AlphaFoldDB" id="V4RR98"/>
<gene>
    <name evidence="2" type="ORF">N177_1503</name>
</gene>
<reference evidence="2 3" key="1">
    <citation type="journal article" date="2014" name="Genome Announc.">
        <title>Draft Genome Sequence of Lutibaculum baratangense Strain AMV1T, Isolated from a Mud Volcano in Andamans, India.</title>
        <authorList>
            <person name="Singh A."/>
            <person name="Sreenivas A."/>
            <person name="Sathyanarayana Reddy G."/>
            <person name="Pinnaka A.K."/>
            <person name="Shivaji S."/>
        </authorList>
    </citation>
    <scope>NUCLEOTIDE SEQUENCE [LARGE SCALE GENOMIC DNA]</scope>
    <source>
        <strain evidence="2 3">AMV1</strain>
    </source>
</reference>
<accession>V4RR98</accession>
<organism evidence="2 3">
    <name type="scientific">Lutibaculum baratangense AMV1</name>
    <dbReference type="NCBI Taxonomy" id="631454"/>
    <lineage>
        <taxon>Bacteria</taxon>
        <taxon>Pseudomonadati</taxon>
        <taxon>Pseudomonadota</taxon>
        <taxon>Alphaproteobacteria</taxon>
        <taxon>Hyphomicrobiales</taxon>
        <taxon>Tepidamorphaceae</taxon>
        <taxon>Lutibaculum</taxon>
    </lineage>
</organism>
<evidence type="ECO:0000256" key="1">
    <source>
        <dbReference type="SAM" id="Phobius"/>
    </source>
</evidence>
<keyword evidence="1" id="KW-0812">Transmembrane</keyword>
<dbReference type="STRING" id="631454.N177_1503"/>
<evidence type="ECO:0000313" key="2">
    <source>
        <dbReference type="EMBL" id="ESR25670.1"/>
    </source>
</evidence>
<protein>
    <submittedName>
        <fullName evidence="2">Uncharacterized protein</fullName>
    </submittedName>
</protein>
<keyword evidence="1" id="KW-0472">Membrane</keyword>
<dbReference type="RefSeq" id="WP_023431645.1">
    <property type="nucleotide sequence ID" value="NZ_AWXZ01000018.1"/>
</dbReference>
<dbReference type="Proteomes" id="UP000017819">
    <property type="component" value="Unassembled WGS sequence"/>
</dbReference>
<feature type="transmembrane region" description="Helical" evidence="1">
    <location>
        <begin position="15"/>
        <end position="43"/>
    </location>
</feature>
<dbReference type="eggNOG" id="ENOG502ZQU9">
    <property type="taxonomic scope" value="Bacteria"/>
</dbReference>
<proteinExistence type="predicted"/>